<feature type="chain" id="PRO_5039389442" evidence="2">
    <location>
        <begin position="23"/>
        <end position="567"/>
    </location>
</feature>
<evidence type="ECO:0000256" key="1">
    <source>
        <dbReference type="SAM" id="MobiDB-lite"/>
    </source>
</evidence>
<dbReference type="InterPro" id="IPR032485">
    <property type="entry name" value="LRP1-like_beta_prop"/>
</dbReference>
<evidence type="ECO:0000259" key="3">
    <source>
        <dbReference type="Pfam" id="PF16472"/>
    </source>
</evidence>
<name>A0A844E0J5_EUBRA</name>
<dbReference type="EMBL" id="WKRA01000003">
    <property type="protein sequence ID" value="MSD15068.1"/>
    <property type="molecule type" value="Genomic_DNA"/>
</dbReference>
<proteinExistence type="predicted"/>
<accession>A0A844E0J5</accession>
<dbReference type="AlphaFoldDB" id="A0A844E0J5"/>
<gene>
    <name evidence="4" type="ORF">GKE72_03085</name>
</gene>
<dbReference type="Gene3D" id="2.120.10.30">
    <property type="entry name" value="TolB, C-terminal domain"/>
    <property type="match status" value="1"/>
</dbReference>
<dbReference type="Proteomes" id="UP000431304">
    <property type="component" value="Unassembled WGS sequence"/>
</dbReference>
<dbReference type="InterPro" id="IPR011042">
    <property type="entry name" value="6-blade_b-propeller_TolB-like"/>
</dbReference>
<dbReference type="SUPFAM" id="SSF69304">
    <property type="entry name" value="Tricorn protease N-terminal domain"/>
    <property type="match status" value="1"/>
</dbReference>
<dbReference type="RefSeq" id="WP_154314260.1">
    <property type="nucleotide sequence ID" value="NZ_WKRA01000003.1"/>
</dbReference>
<feature type="compositionally biased region" description="Low complexity" evidence="1">
    <location>
        <begin position="30"/>
        <end position="41"/>
    </location>
</feature>
<evidence type="ECO:0000256" key="2">
    <source>
        <dbReference type="SAM" id="SignalP"/>
    </source>
</evidence>
<dbReference type="Pfam" id="PF16472">
    <property type="entry name" value="DUF5050"/>
    <property type="match status" value="1"/>
</dbReference>
<reference evidence="4 5" key="1">
    <citation type="journal article" date="2019" name="Nat. Med.">
        <title>A library of human gut bacterial isolates paired with longitudinal multiomics data enables mechanistic microbiome research.</title>
        <authorList>
            <person name="Poyet M."/>
            <person name="Groussin M."/>
            <person name="Gibbons S.M."/>
            <person name="Avila-Pacheco J."/>
            <person name="Jiang X."/>
            <person name="Kearney S.M."/>
            <person name="Perrotta A.R."/>
            <person name="Berdy B."/>
            <person name="Zhao S."/>
            <person name="Lieberman T.D."/>
            <person name="Swanson P.K."/>
            <person name="Smith M."/>
            <person name="Roesemann S."/>
            <person name="Alexander J.E."/>
            <person name="Rich S.A."/>
            <person name="Livny J."/>
            <person name="Vlamakis H."/>
            <person name="Clish C."/>
            <person name="Bullock K."/>
            <person name="Deik A."/>
            <person name="Scott J."/>
            <person name="Pierce K.A."/>
            <person name="Xavier R.J."/>
            <person name="Alm E.J."/>
        </authorList>
    </citation>
    <scope>NUCLEOTIDE SEQUENCE [LARGE SCALE GENOMIC DNA]</scope>
    <source>
        <strain evidence="4 5">BIOML-A3</strain>
    </source>
</reference>
<evidence type="ECO:0000313" key="4">
    <source>
        <dbReference type="EMBL" id="MSD15068.1"/>
    </source>
</evidence>
<evidence type="ECO:0000313" key="5">
    <source>
        <dbReference type="Proteomes" id="UP000431304"/>
    </source>
</evidence>
<protein>
    <submittedName>
        <fullName evidence="4">DUF5050 domain-containing protein</fullName>
    </submittedName>
</protein>
<feature type="region of interest" description="Disordered" evidence="1">
    <location>
        <begin position="26"/>
        <end position="47"/>
    </location>
</feature>
<dbReference type="PROSITE" id="PS51257">
    <property type="entry name" value="PROKAR_LIPOPROTEIN"/>
    <property type="match status" value="1"/>
</dbReference>
<organism evidence="4 5">
    <name type="scientific">Eubacterium ramulus</name>
    <dbReference type="NCBI Taxonomy" id="39490"/>
    <lineage>
        <taxon>Bacteria</taxon>
        <taxon>Bacillati</taxon>
        <taxon>Bacillota</taxon>
        <taxon>Clostridia</taxon>
        <taxon>Eubacteriales</taxon>
        <taxon>Eubacteriaceae</taxon>
        <taxon>Eubacterium</taxon>
    </lineage>
</organism>
<sequence length="567" mass="64601">MKRKIVIIGLIGTMIFSMVACGRTTERDNTSTNTTKSSSNKKTSKLIGKNDELGNENINLVDGGHVCYKNDWLFFSVDGTLFKSRQDGSEMSKIYEFEGDDEYKALHSINVIKDWIYFSGGSDSLGTGLYKIKTDGTKFQKILSDERSGDVIVEGNYIYYKNMYKLSCNNDGSDKEKLKNTDLPTSNCNYLDGYFYYCTREDINTDDYHIYKSKRDGEDTEILYDRNVYYMKVTDDGWIYYNDNHLGETYNDLFKMRIDGSENQHVSDVDLDEYTVDGDYIYYITSKDGEDNLYKMKTDGTGEEQIFSRPYDEEARRKDSYAVDGYIYAVNDWIYWWKNGSLWGIKKDGSQNITLYDRDTRDSITDDTKKQEDTSDKKLSLNSTYETQYSEITHTNFPQFAFDYPSSWKIDADANADGETVIISNERGVEITYSHLIGVEAGSEAGGSSVAMSRVEAEAVGNSEFKPTYIEGDDYSDIGDFVVAKLKVTGELDMQNDTDYSNIDGAVSYGLIPTSLLGEQDVRVPYCIAYGWQYADCVSLIADSPDGEFTKDEEKIIINILKSFREE</sequence>
<feature type="domain" description="Prolow-density lipoprotein receptor-related protein 1-like beta-propeller" evidence="3">
    <location>
        <begin position="55"/>
        <end position="309"/>
    </location>
</feature>
<comment type="caution">
    <text evidence="4">The sequence shown here is derived from an EMBL/GenBank/DDBJ whole genome shotgun (WGS) entry which is preliminary data.</text>
</comment>
<feature type="signal peptide" evidence="2">
    <location>
        <begin position="1"/>
        <end position="22"/>
    </location>
</feature>
<keyword evidence="2" id="KW-0732">Signal</keyword>